<keyword evidence="11" id="KW-1185">Reference proteome</keyword>
<keyword evidence="3 7" id="KW-0645">Protease</keyword>
<evidence type="ECO:0000256" key="1">
    <source>
        <dbReference type="ARBA" id="ARBA00007664"/>
    </source>
</evidence>
<dbReference type="SUPFAM" id="SSF50494">
    <property type="entry name" value="Trypsin-like serine proteases"/>
    <property type="match status" value="1"/>
</dbReference>
<evidence type="ECO:0000313" key="11">
    <source>
        <dbReference type="Proteomes" id="UP001491310"/>
    </source>
</evidence>
<dbReference type="InterPro" id="IPR050966">
    <property type="entry name" value="Glutamyl_endopeptidase"/>
</dbReference>
<keyword evidence="6 7" id="KW-0720">Serine protease</keyword>
<keyword evidence="5 7" id="KW-0378">Hydrolase</keyword>
<evidence type="ECO:0000313" key="10">
    <source>
        <dbReference type="EMBL" id="KAK9904101.1"/>
    </source>
</evidence>
<dbReference type="InterPro" id="IPR018114">
    <property type="entry name" value="TRYPSIN_HIS"/>
</dbReference>
<evidence type="ECO:0000256" key="3">
    <source>
        <dbReference type="ARBA" id="ARBA00022670"/>
    </source>
</evidence>
<protein>
    <recommendedName>
        <fullName evidence="7">Serine protease</fullName>
        <ecNumber evidence="7">3.4.21.-</ecNumber>
    </recommendedName>
</protein>
<dbReference type="EC" id="3.4.21.-" evidence="7"/>
<feature type="region of interest" description="Disordered" evidence="8">
    <location>
        <begin position="438"/>
        <end position="493"/>
    </location>
</feature>
<feature type="compositionally biased region" description="Low complexity" evidence="8">
    <location>
        <begin position="438"/>
        <end position="462"/>
    </location>
</feature>
<comment type="similarity">
    <text evidence="1">Belongs to the peptidase S1 family.</text>
</comment>
<sequence length="599" mass="61830">MAAQQTSFLLCCAVLLFSLTCQPAASRKLQTLQHDVPGGYEYEGQVSFTHKLQSGQALMRARLENTTHGRPPVTHRTVLITRDGRRYSKTLSLDGAKAAGGFGEPRVPEPTLAEVGTVGAAENASAGGRSLLQGVDTNNFDCVGCPAGGPDTRTSVADTSSFPYSAIGQLMGQVTSNTALECTGSLIGTRHVLTAGHCVFDIHTTRKMVSSLDFSPGMNGPTRPNGVARWQNVRILQQFQAERTYSTTAINYDFALITLKADVSPALGYFGIQRGTGTSTFNIASAGYPADKPTGSMWSTTCQNVEYAYGQNQGVFKEVSQCQNQACSNILQHSCAASEGQSGAGMWDSSSKKLHSILTGKHDCVATEGQSGAPMWDDITYDLRSILTGKLSTTEGNSYYVGTKMDAFVFDTINSWYQEDMGINSALPQQVYTGGAGNNPAAAAASSDSSSSSSSAASSGAGLFPGSGAGTVTRASGGGTSTGSTAATSADSSQQQSIFSRLTSGGGLFGGLAAVLNTTSAAATTVTAYADSPSADSSAALSPAGANEVVSTQPANAVEALITTKAGVNLIFDPLIRNPQQAAAAAVAKVASTVASGRR</sequence>
<keyword evidence="4 7" id="KW-0732">Signal</keyword>
<dbReference type="EMBL" id="JALJOT010000013">
    <property type="protein sequence ID" value="KAK9904101.1"/>
    <property type="molecule type" value="Genomic_DNA"/>
</dbReference>
<feature type="chain" id="PRO_5044956298" description="Serine protease" evidence="7">
    <location>
        <begin position="27"/>
        <end position="599"/>
    </location>
</feature>
<dbReference type="PANTHER" id="PTHR15462:SF8">
    <property type="entry name" value="SERINE PROTEASE"/>
    <property type="match status" value="1"/>
</dbReference>
<gene>
    <name evidence="10" type="ORF">WJX75_004546</name>
</gene>
<accession>A0ABR2YF39</accession>
<dbReference type="PROSITE" id="PS50240">
    <property type="entry name" value="TRYPSIN_DOM"/>
    <property type="match status" value="1"/>
</dbReference>
<name>A0ABR2YF39_9CHLO</name>
<evidence type="ECO:0000256" key="8">
    <source>
        <dbReference type="SAM" id="MobiDB-lite"/>
    </source>
</evidence>
<feature type="signal peptide" evidence="7">
    <location>
        <begin position="1"/>
        <end position="26"/>
    </location>
</feature>
<dbReference type="InterPro" id="IPR009003">
    <property type="entry name" value="Peptidase_S1_PA"/>
</dbReference>
<evidence type="ECO:0000256" key="6">
    <source>
        <dbReference type="ARBA" id="ARBA00022825"/>
    </source>
</evidence>
<evidence type="ECO:0000256" key="2">
    <source>
        <dbReference type="ARBA" id="ARBA00008764"/>
    </source>
</evidence>
<evidence type="ECO:0000259" key="9">
    <source>
        <dbReference type="PROSITE" id="PS50240"/>
    </source>
</evidence>
<feature type="domain" description="Peptidase S1" evidence="9">
    <location>
        <begin position="146"/>
        <end position="422"/>
    </location>
</feature>
<dbReference type="Proteomes" id="UP001491310">
    <property type="component" value="Unassembled WGS sequence"/>
</dbReference>
<dbReference type="SMART" id="SM00020">
    <property type="entry name" value="Tryp_SPc"/>
    <property type="match status" value="1"/>
</dbReference>
<comment type="similarity">
    <text evidence="2 7">Belongs to the peptidase S1B family.</text>
</comment>
<organism evidence="10 11">
    <name type="scientific">Coccomyxa subellipsoidea</name>
    <dbReference type="NCBI Taxonomy" id="248742"/>
    <lineage>
        <taxon>Eukaryota</taxon>
        <taxon>Viridiplantae</taxon>
        <taxon>Chlorophyta</taxon>
        <taxon>core chlorophytes</taxon>
        <taxon>Trebouxiophyceae</taxon>
        <taxon>Trebouxiophyceae incertae sedis</taxon>
        <taxon>Coccomyxaceae</taxon>
        <taxon>Coccomyxa</taxon>
    </lineage>
</organism>
<evidence type="ECO:0000256" key="4">
    <source>
        <dbReference type="ARBA" id="ARBA00022729"/>
    </source>
</evidence>
<proteinExistence type="inferred from homology"/>
<dbReference type="InterPro" id="IPR001254">
    <property type="entry name" value="Trypsin_dom"/>
</dbReference>
<dbReference type="PANTHER" id="PTHR15462">
    <property type="entry name" value="SERINE PROTEASE"/>
    <property type="match status" value="1"/>
</dbReference>
<dbReference type="Pfam" id="PF00089">
    <property type="entry name" value="Trypsin"/>
    <property type="match status" value="1"/>
</dbReference>
<comment type="caution">
    <text evidence="10">The sequence shown here is derived from an EMBL/GenBank/DDBJ whole genome shotgun (WGS) entry which is preliminary data.</text>
</comment>
<reference evidence="10 11" key="1">
    <citation type="journal article" date="2024" name="Nat. Commun.">
        <title>Phylogenomics reveals the evolutionary origins of lichenization in chlorophyte algae.</title>
        <authorList>
            <person name="Puginier C."/>
            <person name="Libourel C."/>
            <person name="Otte J."/>
            <person name="Skaloud P."/>
            <person name="Haon M."/>
            <person name="Grisel S."/>
            <person name="Petersen M."/>
            <person name="Berrin J.G."/>
            <person name="Delaux P.M."/>
            <person name="Dal Grande F."/>
            <person name="Keller J."/>
        </authorList>
    </citation>
    <scope>NUCLEOTIDE SEQUENCE [LARGE SCALE GENOMIC DNA]</scope>
    <source>
        <strain evidence="10 11">SAG 216-7</strain>
    </source>
</reference>
<dbReference type="PROSITE" id="PS00134">
    <property type="entry name" value="TRYPSIN_HIS"/>
    <property type="match status" value="1"/>
</dbReference>
<evidence type="ECO:0000256" key="5">
    <source>
        <dbReference type="ARBA" id="ARBA00022801"/>
    </source>
</evidence>
<dbReference type="InterPro" id="IPR008256">
    <property type="entry name" value="Peptidase_S1B"/>
</dbReference>
<evidence type="ECO:0000256" key="7">
    <source>
        <dbReference type="RuleBase" id="RU004296"/>
    </source>
</evidence>
<dbReference type="PRINTS" id="PR00839">
    <property type="entry name" value="V8PROTEASE"/>
</dbReference>
<dbReference type="Gene3D" id="2.40.10.10">
    <property type="entry name" value="Trypsin-like serine proteases"/>
    <property type="match status" value="2"/>
</dbReference>
<dbReference type="InterPro" id="IPR043504">
    <property type="entry name" value="Peptidase_S1_PA_chymotrypsin"/>
</dbReference>
<feature type="compositionally biased region" description="Low complexity" evidence="8">
    <location>
        <begin position="482"/>
        <end position="493"/>
    </location>
</feature>